<accession>A0A9W8A7V1</accession>
<dbReference type="GO" id="GO:0006890">
    <property type="term" value="P:retrograde vesicle-mediated transport, Golgi to endoplasmic reticulum"/>
    <property type="evidence" value="ECO:0007669"/>
    <property type="project" value="InterPro"/>
</dbReference>
<comment type="caution">
    <text evidence="7">The sequence shown here is derived from an EMBL/GenBank/DDBJ whole genome shotgun (WGS) entry which is preliminary data.</text>
</comment>
<name>A0A9W8A7V1_9FUNG</name>
<keyword evidence="4" id="KW-0653">Protein transport</keyword>
<dbReference type="EMBL" id="JANBPU010000005">
    <property type="protein sequence ID" value="KAJ1921356.1"/>
    <property type="molecule type" value="Genomic_DNA"/>
</dbReference>
<dbReference type="GO" id="GO:0015031">
    <property type="term" value="P:protein transport"/>
    <property type="evidence" value="ECO:0007669"/>
    <property type="project" value="UniProtKB-KW"/>
</dbReference>
<evidence type="ECO:0000256" key="2">
    <source>
        <dbReference type="ARBA" id="ARBA00022448"/>
    </source>
</evidence>
<keyword evidence="3" id="KW-0256">Endoplasmic reticulum</keyword>
<dbReference type="InterPro" id="IPR013244">
    <property type="entry name" value="Sec39_domain"/>
</dbReference>
<dbReference type="GO" id="GO:0005783">
    <property type="term" value="C:endoplasmic reticulum"/>
    <property type="evidence" value="ECO:0007669"/>
    <property type="project" value="UniProtKB-SubCell"/>
</dbReference>
<proteinExistence type="predicted"/>
<evidence type="ECO:0000256" key="3">
    <source>
        <dbReference type="ARBA" id="ARBA00022824"/>
    </source>
</evidence>
<feature type="region of interest" description="Disordered" evidence="5">
    <location>
        <begin position="1679"/>
        <end position="1707"/>
    </location>
</feature>
<comment type="subcellular location">
    <subcellularLocation>
        <location evidence="1">Endoplasmic reticulum</location>
    </subcellularLocation>
</comment>
<evidence type="ECO:0000313" key="8">
    <source>
        <dbReference type="Proteomes" id="UP001150538"/>
    </source>
</evidence>
<evidence type="ECO:0000256" key="4">
    <source>
        <dbReference type="ARBA" id="ARBA00022927"/>
    </source>
</evidence>
<sequence length="1748" mass="197115">MPDSDTDEYRRLKLVLLKFKQLAACGQLDELMTAIKEESTNTRSKEEKTNLSKGLVEVFSYFPESLCPREYASRVKEIDSRFSIPWGDVETARQIIRRSDAINATTGRLDYAIEWIDLCTELAGSTIKDPASTPESYNIMIAESASLRLLDQLVINSIFSVPEPDALRQLQPSEKVKVVLDGAAAEAKSKAGFDSILKYAQLMLGVNKEVSNELWEAYNNCMVTSIIEAIESDNTIISAIECYSSIEALPHFRSISSGGVDNYDHNVLYCSPGVLLSILYSVSIDKDSGESYQIFAKALEKWSAGKAASKDGFGWFGNNFSAETSNSKSAEGVHAILSKANEDILSSLSINVLRYIEIIDVLSRWKTHIDIAWFIHKHGKRSEQNILLHAFLRNVARLFEMATKESFAMAGLKAFANFEQLASFGSSKEKNLALWAQLDSDIQILCDEKLDTFSMVPKNDISKGCMRSVLSSRCFDIVREYMDMTITADAIKIPREDVERVVLDFAREMIDNSGSGDINSEQIKIATSCLKLLPRDKDVEAELDLIDASHLVWSLCKNSNAEGALSLLPIQIRTAKDKWSVISNLLEESPAVHKKARILREVAESLGCIERTSRDTSSNKGIRDRVLRSLPEARLSAMLMKYSMIDGDYESAYGYARQLQKSIGSLRKFVDKYTTYRSEVVLGKVADEDVTQQMKKYETDIKTICDACLGFANKVSSHPKSALTDRQLQIGTLAISYCPTDQIYSTLQQWLRISEMVHAQKSSMPLPASQIMNLDLTSLKSSQGYDSRRSEIVDPSMLNTFDVKILKRYLRDIPTSTLDKSTLLLEFLTFALTTHTEPPDEKALKFRDMIMEKIAQTLPEEARKFAETTIYPKIDPTDYDILKRFYMFYGRVAGSDDAFRSQAKSRIAILNILSEKEILKDISFSDLVYSMASLKEEAKKFFLPWLNENSVFRIISISNQLVSLSPMPGLDKPSSGRSEWDAYSFISTVAAWFLEKVLKCGSQAIPKKIENVEVSFIRCFKSLCSLMLAKDISMLIQNITYSTDALKKLSLKSRIHLVSTGLVEIRKASSDIDAEFCLSTLETLQSLYDIDHDSSHYHIEADLLKRLDPAAWMKSTLDDILVSPIINVDANKLALENSIDAIREMITRKVPALVIFRVYVMYMMVIHGHDESMSDKVQLILNEYWKLFLNSIKRSWIKVDLDTIFSLPIKAAANFKPDPNNEIDIYMADVLRQFVDGFKERLQSSIARESKQSENVALNGDNRLLVVNFLKKYFEFEKESISELRSLQVEFLVDRFWINNKIHKDNLCDIKQQDDVFNQLISQTTKLEQITGLILIAIEWISAIQDSPEGMQTRADNYISSIIEWLVINDHCNLAANMLLIPIKSDILSIISPAAIEKLFTNLDELSKNKQHTIPSIYLLRLLMRKNISLDKLLEELEKPEDSSIDLDTLDPWDSVDFDDADIDTPPEGDTNLSIKEDVLKSRPLLLALAACGYLPQCLNNKELAKTIEDTIFSSSSQWDDLSGDTAKTLTKLLEASPDEIDHQPHVLLYDCIRSLTSDGGDATSETVTMWLHRYFSTPKKYMFQPIDRHVLLNKLQKIALKNTVNITESSFKNAPASIAEVTETSGPIDDGWEVDLDLDLGLDQEIDNKSKKAGTKTDGHFGGGDEGWDIDLDLGIEEDKKPETAKETDERQEPSTEGEKETTPQTYITQAYLQKLGVLAGNPELSNSSEIFRILFLQNYFLTNGQK</sequence>
<reference evidence="7" key="1">
    <citation type="submission" date="2022-07" db="EMBL/GenBank/DDBJ databases">
        <title>Phylogenomic reconstructions and comparative analyses of Kickxellomycotina fungi.</title>
        <authorList>
            <person name="Reynolds N.K."/>
            <person name="Stajich J.E."/>
            <person name="Barry K."/>
            <person name="Grigoriev I.V."/>
            <person name="Crous P."/>
            <person name="Smith M.E."/>
        </authorList>
    </citation>
    <scope>NUCLEOTIDE SEQUENCE</scope>
    <source>
        <strain evidence="7">NBRC 100468</strain>
    </source>
</reference>
<protein>
    <recommendedName>
        <fullName evidence="6">Sec39 domain-containing protein</fullName>
    </recommendedName>
</protein>
<dbReference type="Proteomes" id="UP001150538">
    <property type="component" value="Unassembled WGS sequence"/>
</dbReference>
<dbReference type="Pfam" id="PF08314">
    <property type="entry name" value="Sec39"/>
    <property type="match status" value="1"/>
</dbReference>
<keyword evidence="2" id="KW-0813">Transport</keyword>
<dbReference type="OrthoDB" id="27490at2759"/>
<evidence type="ECO:0000256" key="5">
    <source>
        <dbReference type="SAM" id="MobiDB-lite"/>
    </source>
</evidence>
<gene>
    <name evidence="7" type="ORF">H4219_000673</name>
</gene>
<evidence type="ECO:0000259" key="6">
    <source>
        <dbReference type="Pfam" id="PF08314"/>
    </source>
</evidence>
<feature type="domain" description="Sec39" evidence="6">
    <location>
        <begin position="416"/>
        <end position="755"/>
    </location>
</feature>
<feature type="compositionally biased region" description="Basic and acidic residues" evidence="5">
    <location>
        <begin position="1679"/>
        <end position="1703"/>
    </location>
</feature>
<organism evidence="7 8">
    <name type="scientific">Mycoemilia scoparia</name>
    <dbReference type="NCBI Taxonomy" id="417184"/>
    <lineage>
        <taxon>Eukaryota</taxon>
        <taxon>Fungi</taxon>
        <taxon>Fungi incertae sedis</taxon>
        <taxon>Zoopagomycota</taxon>
        <taxon>Kickxellomycotina</taxon>
        <taxon>Kickxellomycetes</taxon>
        <taxon>Kickxellales</taxon>
        <taxon>Kickxellaceae</taxon>
        <taxon>Mycoemilia</taxon>
    </lineage>
</organism>
<evidence type="ECO:0000256" key="1">
    <source>
        <dbReference type="ARBA" id="ARBA00004240"/>
    </source>
</evidence>
<keyword evidence="8" id="KW-1185">Reference proteome</keyword>
<evidence type="ECO:0000313" key="7">
    <source>
        <dbReference type="EMBL" id="KAJ1921356.1"/>
    </source>
</evidence>